<dbReference type="Proteomes" id="UP000002494">
    <property type="component" value="Chromosome 3"/>
</dbReference>
<dbReference type="InterPro" id="IPR016024">
    <property type="entry name" value="ARM-type_fold"/>
</dbReference>
<sequence>MAAQAVSLLREVARLEAPLEELRALQSVVQAVPLHELREQAAELRLRPLFSLLNQNNREQTALCVSILERLLQAVEPIHLARNLRLDLQRGLTHPDDSVKTLTLSQIGRIVEDSEAVTEVLSNAELLRQVVCCIGGENLSVAKAAIKSLSRISLTQAGLEALFESNLLDDLKNVMKTNDVVRYRVYELIIDISSVSSESLNYCTTSGLVTQLLRELTGEDVLVRATCIEMVTSLAYTHHGRQYLAQEGVIDQISNIIVGADSDPFSGFYLPGFVKFFGNLAVMDSPQQIFGILGSSVEGKQVLQKTGTRFERLLTRIGYQAKNASTELKIRCLDAVSSLLYLSPEQQTDDFLGMTESWFSSVSRDSLELFRGISNQPFPELHCAALKVFTAIANQPWAQKLMFNSPGFVEFVMDRSVEHDKTSKDAKYELVKALANSKTVAEIFGNSNYLRLRTYLSEGPYYVKPVATTAVEGAD</sequence>
<proteinExistence type="evidence at protein level"/>
<dbReference type="GO" id="GO:0043248">
    <property type="term" value="P:proteasome assembly"/>
    <property type="evidence" value="ECO:0007669"/>
    <property type="project" value="InterPro"/>
</dbReference>
<reference evidence="3" key="2">
    <citation type="submission" date="2025-08" db="UniProtKB">
        <authorList>
            <consortium name="Ensembl"/>
        </authorList>
    </citation>
    <scope>IDENTIFICATION</scope>
    <source>
        <strain evidence="3">Brown Norway</strain>
    </source>
</reference>
<dbReference type="PANTHER" id="PTHR13554">
    <property type="entry name" value="26S PROTEASOME NON-ATPASE REGULATORY SUBUNIT 5-RELATED"/>
    <property type="match status" value="1"/>
</dbReference>
<organism evidence="3 4">
    <name type="scientific">Rattus norvegicus</name>
    <name type="common">Rat</name>
    <dbReference type="NCBI Taxonomy" id="10116"/>
    <lineage>
        <taxon>Eukaryota</taxon>
        <taxon>Metazoa</taxon>
        <taxon>Chordata</taxon>
        <taxon>Craniata</taxon>
        <taxon>Vertebrata</taxon>
        <taxon>Euteleostomi</taxon>
        <taxon>Mammalia</taxon>
        <taxon>Eutheria</taxon>
        <taxon>Euarchontoglires</taxon>
        <taxon>Glires</taxon>
        <taxon>Rodentia</taxon>
        <taxon>Myomorpha</taxon>
        <taxon>Muroidea</taxon>
        <taxon>Muridae</taxon>
        <taxon>Murinae</taxon>
        <taxon>Rattus</taxon>
    </lineage>
</organism>
<keyword evidence="4" id="KW-1185">Reference proteome</keyword>
<evidence type="ECO:0000256" key="1">
    <source>
        <dbReference type="ARBA" id="ARBA00006823"/>
    </source>
</evidence>
<dbReference type="InterPro" id="IPR011989">
    <property type="entry name" value="ARM-like"/>
</dbReference>
<dbReference type="Ensembl" id="ENSRNOT00000103211.2">
    <property type="protein sequence ID" value="ENSRNOP00000079312.1"/>
    <property type="gene ID" value="ENSRNOG00000018809.9"/>
</dbReference>
<dbReference type="Gene3D" id="1.25.10.10">
    <property type="entry name" value="Leucine-rich Repeat Variant"/>
    <property type="match status" value="1"/>
</dbReference>
<evidence type="ECO:0000313" key="5">
    <source>
        <dbReference type="RGD" id="1308434"/>
    </source>
</evidence>
<comment type="similarity">
    <text evidence="1">Belongs to the proteasome subunit S5B/HSM3 family.</text>
</comment>
<protein>
    <recommendedName>
        <fullName evidence="2">26S proteasome non-ATPase regulatory subunit 5</fullName>
    </recommendedName>
</protein>
<dbReference type="Pfam" id="PF10508">
    <property type="entry name" value="Proteasom_PSMB"/>
    <property type="match status" value="1"/>
</dbReference>
<dbReference type="GeneTree" id="ENSGT00390000013040"/>
<evidence type="ECO:0000313" key="4">
    <source>
        <dbReference type="Proteomes" id="UP000002494"/>
    </source>
</evidence>
<dbReference type="AlphaFoldDB" id="A0A8I5ZMJ6"/>
<dbReference type="RGD" id="1308434">
    <property type="gene designation" value="Psmd5"/>
</dbReference>
<reference evidence="3" key="1">
    <citation type="submission" date="2024-01" db="EMBL/GenBank/DDBJ databases">
        <title>GRCr8: a new rat reference genome assembly contstructed from accurate long reads and long range scaffolding.</title>
        <authorList>
            <person name="Doris P.A."/>
            <person name="Kalbfleisch T."/>
            <person name="Li K."/>
            <person name="Howe K."/>
            <person name="Wood J."/>
        </authorList>
    </citation>
    <scope>NUCLEOTIDE SEQUENCE [LARGE SCALE GENOMIC DNA]</scope>
    <source>
        <strain evidence="3">Brown Norway</strain>
    </source>
</reference>
<evidence type="ECO:0007829" key="6">
    <source>
        <dbReference type="PeptideAtlas" id="A0A8I5ZMJ6"/>
    </source>
</evidence>
<dbReference type="SUPFAM" id="SSF48371">
    <property type="entry name" value="ARM repeat"/>
    <property type="match status" value="1"/>
</dbReference>
<dbReference type="InterPro" id="IPR019538">
    <property type="entry name" value="PSMD5"/>
</dbReference>
<name>A0A8I5ZMJ6_RAT</name>
<keyword evidence="6" id="KW-1267">Proteomics identification</keyword>
<dbReference type="AGR" id="RGD:1308434"/>
<dbReference type="PANTHER" id="PTHR13554:SF10">
    <property type="entry name" value="26S PROTEASOME NON-ATPASE REGULATORY SUBUNIT 5"/>
    <property type="match status" value="1"/>
</dbReference>
<evidence type="ECO:0000256" key="2">
    <source>
        <dbReference type="ARBA" id="ARBA00014933"/>
    </source>
</evidence>
<evidence type="ECO:0000313" key="3">
    <source>
        <dbReference type="Ensembl" id="ENSRNOP00000079312.1"/>
    </source>
</evidence>
<accession>A0A8I5ZMJ6</accession>
<gene>
    <name evidence="3 5" type="primary">Psmd5</name>
</gene>
<reference evidence="3" key="3">
    <citation type="submission" date="2025-09" db="UniProtKB">
        <authorList>
            <consortium name="Ensembl"/>
        </authorList>
    </citation>
    <scope>IDENTIFICATION</scope>
    <source>
        <strain evidence="3">Brown Norway</strain>
    </source>
</reference>
<dbReference type="FunFam" id="1.25.10.10:FF:000493">
    <property type="entry name" value="26S proteasome non-ATPase regulatory subunit 5 isoform X1"/>
    <property type="match status" value="1"/>
</dbReference>